<evidence type="ECO:0000313" key="2">
    <source>
        <dbReference type="Proteomes" id="UP000310066"/>
    </source>
</evidence>
<dbReference type="Pfam" id="PF05721">
    <property type="entry name" value="PhyH"/>
    <property type="match status" value="1"/>
</dbReference>
<dbReference type="SUPFAM" id="SSF51197">
    <property type="entry name" value="Clavaminate synthase-like"/>
    <property type="match status" value="1"/>
</dbReference>
<gene>
    <name evidence="1" type="ORF">B0A54_02849</name>
</gene>
<dbReference type="InterPro" id="IPR008775">
    <property type="entry name" value="Phytyl_CoA_dOase-like"/>
</dbReference>
<dbReference type="EMBL" id="NAJP01000009">
    <property type="protein sequence ID" value="TKA46043.1"/>
    <property type="molecule type" value="Genomic_DNA"/>
</dbReference>
<dbReference type="PANTHER" id="PTHR40128:SF1">
    <property type="entry name" value="PHYTANOYL-COA HYDROXYLASE"/>
    <property type="match status" value="1"/>
</dbReference>
<dbReference type="Proteomes" id="UP000310066">
    <property type="component" value="Unassembled WGS sequence"/>
</dbReference>
<dbReference type="Gene3D" id="2.60.120.620">
    <property type="entry name" value="q2cbj1_9rhob like domain"/>
    <property type="match status" value="1"/>
</dbReference>
<dbReference type="AlphaFoldDB" id="A0A4U0VBE5"/>
<comment type="caution">
    <text evidence="1">The sequence shown here is derived from an EMBL/GenBank/DDBJ whole genome shotgun (WGS) entry which is preliminary data.</text>
</comment>
<organism evidence="1 2">
    <name type="scientific">Friedmanniomyces endolithicus</name>
    <dbReference type="NCBI Taxonomy" id="329885"/>
    <lineage>
        <taxon>Eukaryota</taxon>
        <taxon>Fungi</taxon>
        <taxon>Dikarya</taxon>
        <taxon>Ascomycota</taxon>
        <taxon>Pezizomycotina</taxon>
        <taxon>Dothideomycetes</taxon>
        <taxon>Dothideomycetidae</taxon>
        <taxon>Mycosphaerellales</taxon>
        <taxon>Teratosphaeriaceae</taxon>
        <taxon>Friedmanniomyces</taxon>
    </lineage>
</organism>
<accession>A0A4U0VBE5</accession>
<reference evidence="1 2" key="1">
    <citation type="submission" date="2017-03" db="EMBL/GenBank/DDBJ databases">
        <title>Genomes of endolithic fungi from Antarctica.</title>
        <authorList>
            <person name="Coleine C."/>
            <person name="Masonjones S."/>
            <person name="Stajich J.E."/>
        </authorList>
    </citation>
    <scope>NUCLEOTIDE SEQUENCE [LARGE SCALE GENOMIC DNA]</scope>
    <source>
        <strain evidence="1 2">CCFEE 5311</strain>
    </source>
</reference>
<evidence type="ECO:0008006" key="3">
    <source>
        <dbReference type="Google" id="ProtNLM"/>
    </source>
</evidence>
<evidence type="ECO:0000313" key="1">
    <source>
        <dbReference type="EMBL" id="TKA46043.1"/>
    </source>
</evidence>
<dbReference type="PANTHER" id="PTHR40128">
    <property type="entry name" value="EXPRESSED PROTEIN"/>
    <property type="match status" value="1"/>
</dbReference>
<dbReference type="STRING" id="329885.A0A4U0VBE5"/>
<protein>
    <recommendedName>
        <fullName evidence="3">Phytanoyl-CoA dioxygenase</fullName>
    </recommendedName>
</protein>
<proteinExistence type="predicted"/>
<sequence length="516" mass="56719">MAATTQSTPVPAHELIHEPRHLPHLRSNHGAYLAQSNVGWLKETSANTSLEEMRARYSADGYLFIKGLLPRVDVLDVRQRYFEHLAPTGILKPGTLPRDGIFDDTQNPIVHNGVGGTDLPEDAERQRLLESAHTLPEYLAFLEQPGFRAFVRKLMGWDRDVILKRTLLRHNVPNGFSTGCHYDRIFLRAGEEFLTAWVPFGDCTAEGGGLMYLENSTDVGKAIEADFTKRAKHFTPEERINGFNQNMAKDGQLSHNVVELDAEINLTYGSTDGKRRRWLAADFTAGDVVFHNPYMIHGAVKNDDRLGRIRLGSDLRFYPEGGDVDERWMRDVWRPNDAIPPAGLSSITTTTTTMITGAASLAPVSSYSYAFTVTTPTTIWSAPSFATSSPANPACSDTMCPSLNGQDCTDANGDSYGVLCDTRFSGTVITNSGKMKMKEKMRIRGQSAEEEEEVDGALGKRDFTGTFDGCADFCDSYDDPSAPCTGVAYQGGYCMAYDTITGTFAQVGGIAAVRKV</sequence>
<name>A0A4U0VBE5_9PEZI</name>
<dbReference type="OrthoDB" id="2328924at2759"/>